<evidence type="ECO:0000256" key="10">
    <source>
        <dbReference type="PROSITE-ProRule" id="PRU10141"/>
    </source>
</evidence>
<dbReference type="PANTHER" id="PTHR24351">
    <property type="entry name" value="RIBOSOMAL PROTEIN S6 KINASE"/>
    <property type="match status" value="1"/>
</dbReference>
<dbReference type="Pfam" id="PF00433">
    <property type="entry name" value="Pkinase_C"/>
    <property type="match status" value="1"/>
</dbReference>
<dbReference type="Pfam" id="PF00069">
    <property type="entry name" value="Pkinase"/>
    <property type="match status" value="1"/>
</dbReference>
<dbReference type="FunFam" id="1.10.510.10:FF:000008">
    <property type="entry name" value="Non-specific serine/threonine protein kinase"/>
    <property type="match status" value="1"/>
</dbReference>
<dbReference type="RefSeq" id="XP_008616417.1">
    <property type="nucleotide sequence ID" value="XM_008618195.1"/>
</dbReference>
<dbReference type="InterPro" id="IPR000961">
    <property type="entry name" value="AGC-kinase_C"/>
</dbReference>
<evidence type="ECO:0000256" key="8">
    <source>
        <dbReference type="ARBA" id="ARBA00047899"/>
    </source>
</evidence>
<dbReference type="Gene3D" id="1.10.510.10">
    <property type="entry name" value="Transferase(Phosphotransferase) domain 1"/>
    <property type="match status" value="1"/>
</dbReference>
<proteinExistence type="inferred from homology"/>
<dbReference type="InterPro" id="IPR017441">
    <property type="entry name" value="Protein_kinase_ATP_BS"/>
</dbReference>
<keyword evidence="6 15" id="KW-0418">Kinase</keyword>
<dbReference type="InterPro" id="IPR045270">
    <property type="entry name" value="STKc_AGC"/>
</dbReference>
<evidence type="ECO:0000256" key="6">
    <source>
        <dbReference type="ARBA" id="ARBA00022777"/>
    </source>
</evidence>
<sequence>MASSSSTTEYEAMVEDLIPDAHAPGAVCLEDFSLIRVIGKGSFGKVTLVRKKDNSKVFAMKILNKAFIIKRNQVEHTRTERKVLAVVSHPFIVSLHYAFQTNDKLYFVLDYCPGGELFFHLTRLGKFTEAMARFYSAELVVALEHLHSLGVVYRDLKPENILLDELGHVKLADFGLAKTDVTDAASGANSLVGTPEYLAPEVLARKGHGTAVDWWGLGMVLFEMLTGMPPWYTRNRQDLYARIRDAPLEIPHYVSHEAASLIRALLHRDPDKRLGGRKGHGAANVKAHPFFASVDWDGLLWAEPPFHPNAKKDDADTSNFEKEFTEMPVHTPVSLNPVSAQAIPKSMFNGFTYEAPSVSLGSNSSQSKVEAATAQPFI</sequence>
<evidence type="ECO:0000256" key="5">
    <source>
        <dbReference type="ARBA" id="ARBA00022741"/>
    </source>
</evidence>
<evidence type="ECO:0000313" key="15">
    <source>
        <dbReference type="EMBL" id="EQC30074.1"/>
    </source>
</evidence>
<dbReference type="AlphaFoldDB" id="T0PX36"/>
<dbReference type="GO" id="GO:0004674">
    <property type="term" value="F:protein serine/threonine kinase activity"/>
    <property type="evidence" value="ECO:0007669"/>
    <property type="project" value="UniProtKB-KW"/>
</dbReference>
<dbReference type="STRING" id="1156394.T0PX36"/>
<dbReference type="GeneID" id="19952862"/>
<dbReference type="EC" id="2.7.11.1" evidence="1"/>
<keyword evidence="2 11" id="KW-0723">Serine/threonine-protein kinase</keyword>
<evidence type="ECO:0000256" key="3">
    <source>
        <dbReference type="ARBA" id="ARBA00022553"/>
    </source>
</evidence>
<dbReference type="OMA" id="DRCECLG"/>
<evidence type="ECO:0000256" key="7">
    <source>
        <dbReference type="ARBA" id="ARBA00022840"/>
    </source>
</evidence>
<accession>T0PX36</accession>
<evidence type="ECO:0000256" key="4">
    <source>
        <dbReference type="ARBA" id="ARBA00022679"/>
    </source>
</evidence>
<evidence type="ECO:0000256" key="2">
    <source>
        <dbReference type="ARBA" id="ARBA00022527"/>
    </source>
</evidence>
<dbReference type="GO" id="GO:0106310">
    <property type="term" value="F:protein serine kinase activity"/>
    <property type="evidence" value="ECO:0007669"/>
    <property type="project" value="RHEA"/>
</dbReference>
<dbReference type="FunFam" id="3.30.200.20:FF:000048">
    <property type="entry name" value="Non-specific serine/threonine protein kinase"/>
    <property type="match status" value="1"/>
</dbReference>
<dbReference type="Proteomes" id="UP000030762">
    <property type="component" value="Unassembled WGS sequence"/>
</dbReference>
<dbReference type="PROSITE" id="PS00108">
    <property type="entry name" value="PROTEIN_KINASE_ST"/>
    <property type="match status" value="1"/>
</dbReference>
<evidence type="ECO:0000256" key="11">
    <source>
        <dbReference type="RuleBase" id="RU000304"/>
    </source>
</evidence>
<evidence type="ECO:0000256" key="1">
    <source>
        <dbReference type="ARBA" id="ARBA00012513"/>
    </source>
</evidence>
<dbReference type="eggNOG" id="KOG0598">
    <property type="taxonomic scope" value="Eukaryota"/>
</dbReference>
<keyword evidence="5 10" id="KW-0547">Nucleotide-binding</keyword>
<evidence type="ECO:0000259" key="13">
    <source>
        <dbReference type="PROSITE" id="PS50011"/>
    </source>
</evidence>
<dbReference type="PROSITE" id="PS51285">
    <property type="entry name" value="AGC_KINASE_CTER"/>
    <property type="match status" value="1"/>
</dbReference>
<dbReference type="EMBL" id="JH767178">
    <property type="protein sequence ID" value="EQC30074.1"/>
    <property type="molecule type" value="Genomic_DNA"/>
</dbReference>
<dbReference type="InterPro" id="IPR000719">
    <property type="entry name" value="Prot_kinase_dom"/>
</dbReference>
<gene>
    <name evidence="15" type="ORF">SDRG_12135</name>
</gene>
<dbReference type="PROSITE" id="PS50011">
    <property type="entry name" value="PROTEIN_KINASE_DOM"/>
    <property type="match status" value="1"/>
</dbReference>
<evidence type="ECO:0000256" key="9">
    <source>
        <dbReference type="ARBA" id="ARBA00048679"/>
    </source>
</evidence>
<keyword evidence="16" id="KW-1185">Reference proteome</keyword>
<dbReference type="VEuPathDB" id="FungiDB:SDRG_12135"/>
<protein>
    <recommendedName>
        <fullName evidence="1">non-specific serine/threonine protein kinase</fullName>
        <ecNumber evidence="1">2.7.11.1</ecNumber>
    </recommendedName>
</protein>
<dbReference type="GO" id="GO:0005524">
    <property type="term" value="F:ATP binding"/>
    <property type="evidence" value="ECO:0007669"/>
    <property type="project" value="UniProtKB-UniRule"/>
</dbReference>
<comment type="catalytic activity">
    <reaction evidence="8">
        <text>L-threonyl-[protein] + ATP = O-phospho-L-threonyl-[protein] + ADP + H(+)</text>
        <dbReference type="Rhea" id="RHEA:46608"/>
        <dbReference type="Rhea" id="RHEA-COMP:11060"/>
        <dbReference type="Rhea" id="RHEA-COMP:11605"/>
        <dbReference type="ChEBI" id="CHEBI:15378"/>
        <dbReference type="ChEBI" id="CHEBI:30013"/>
        <dbReference type="ChEBI" id="CHEBI:30616"/>
        <dbReference type="ChEBI" id="CHEBI:61977"/>
        <dbReference type="ChEBI" id="CHEBI:456216"/>
        <dbReference type="EC" id="2.7.11.1"/>
    </reaction>
</comment>
<reference evidence="15 16" key="1">
    <citation type="submission" date="2012-04" db="EMBL/GenBank/DDBJ databases">
        <title>The Genome Sequence of Saprolegnia declina VS20.</title>
        <authorList>
            <consortium name="The Broad Institute Genome Sequencing Platform"/>
            <person name="Russ C."/>
            <person name="Nusbaum C."/>
            <person name="Tyler B."/>
            <person name="van West P."/>
            <person name="Dieguez-Uribeondo J."/>
            <person name="de Bruijn I."/>
            <person name="Tripathy S."/>
            <person name="Jiang R."/>
            <person name="Young S.K."/>
            <person name="Zeng Q."/>
            <person name="Gargeya S."/>
            <person name="Fitzgerald M."/>
            <person name="Haas B."/>
            <person name="Abouelleil A."/>
            <person name="Alvarado L."/>
            <person name="Arachchi H.M."/>
            <person name="Berlin A."/>
            <person name="Chapman S.B."/>
            <person name="Goldberg J."/>
            <person name="Griggs A."/>
            <person name="Gujja S."/>
            <person name="Hansen M."/>
            <person name="Howarth C."/>
            <person name="Imamovic A."/>
            <person name="Larimer J."/>
            <person name="McCowen C."/>
            <person name="Montmayeur A."/>
            <person name="Murphy C."/>
            <person name="Neiman D."/>
            <person name="Pearson M."/>
            <person name="Priest M."/>
            <person name="Roberts A."/>
            <person name="Saif S."/>
            <person name="Shea T."/>
            <person name="Sisk P."/>
            <person name="Sykes S."/>
            <person name="Wortman J."/>
            <person name="Nusbaum C."/>
            <person name="Birren B."/>
        </authorList>
    </citation>
    <scope>NUCLEOTIDE SEQUENCE [LARGE SCALE GENOMIC DNA]</scope>
    <source>
        <strain evidence="15 16">VS20</strain>
    </source>
</reference>
<feature type="region of interest" description="Disordered" evidence="12">
    <location>
        <begin position="359"/>
        <end position="378"/>
    </location>
</feature>
<dbReference type="InterPro" id="IPR011009">
    <property type="entry name" value="Kinase-like_dom_sf"/>
</dbReference>
<feature type="compositionally biased region" description="Polar residues" evidence="12">
    <location>
        <begin position="359"/>
        <end position="368"/>
    </location>
</feature>
<dbReference type="PROSITE" id="PS00107">
    <property type="entry name" value="PROTEIN_KINASE_ATP"/>
    <property type="match status" value="1"/>
</dbReference>
<dbReference type="Gene3D" id="3.30.200.20">
    <property type="entry name" value="Phosphorylase Kinase, domain 1"/>
    <property type="match status" value="1"/>
</dbReference>
<dbReference type="CDD" id="cd05123">
    <property type="entry name" value="STKc_AGC"/>
    <property type="match status" value="1"/>
</dbReference>
<dbReference type="SMART" id="SM00133">
    <property type="entry name" value="S_TK_X"/>
    <property type="match status" value="1"/>
</dbReference>
<feature type="domain" description="AGC-kinase C-terminal" evidence="14">
    <location>
        <begin position="292"/>
        <end position="363"/>
    </location>
</feature>
<organism evidence="15 16">
    <name type="scientific">Saprolegnia diclina (strain VS20)</name>
    <dbReference type="NCBI Taxonomy" id="1156394"/>
    <lineage>
        <taxon>Eukaryota</taxon>
        <taxon>Sar</taxon>
        <taxon>Stramenopiles</taxon>
        <taxon>Oomycota</taxon>
        <taxon>Saprolegniomycetes</taxon>
        <taxon>Saprolegniales</taxon>
        <taxon>Saprolegniaceae</taxon>
        <taxon>Saprolegnia</taxon>
    </lineage>
</organism>
<evidence type="ECO:0000256" key="12">
    <source>
        <dbReference type="SAM" id="MobiDB-lite"/>
    </source>
</evidence>
<keyword evidence="7 10" id="KW-0067">ATP-binding</keyword>
<name>T0PX36_SAPDV</name>
<feature type="binding site" evidence="10">
    <location>
        <position position="70"/>
    </location>
    <ligand>
        <name>ATP</name>
        <dbReference type="ChEBI" id="CHEBI:30616"/>
    </ligand>
</feature>
<dbReference type="OrthoDB" id="63267at2759"/>
<dbReference type="InterPro" id="IPR008271">
    <property type="entry name" value="Ser/Thr_kinase_AS"/>
</dbReference>
<evidence type="ECO:0000313" key="16">
    <source>
        <dbReference type="Proteomes" id="UP000030762"/>
    </source>
</evidence>
<dbReference type="InParanoid" id="T0PX36"/>
<comment type="catalytic activity">
    <reaction evidence="9">
        <text>L-seryl-[protein] + ATP = O-phospho-L-seryl-[protein] + ADP + H(+)</text>
        <dbReference type="Rhea" id="RHEA:17989"/>
        <dbReference type="Rhea" id="RHEA-COMP:9863"/>
        <dbReference type="Rhea" id="RHEA-COMP:11604"/>
        <dbReference type="ChEBI" id="CHEBI:15378"/>
        <dbReference type="ChEBI" id="CHEBI:29999"/>
        <dbReference type="ChEBI" id="CHEBI:30616"/>
        <dbReference type="ChEBI" id="CHEBI:83421"/>
        <dbReference type="ChEBI" id="CHEBI:456216"/>
        <dbReference type="EC" id="2.7.11.1"/>
    </reaction>
</comment>
<dbReference type="SMART" id="SM00220">
    <property type="entry name" value="S_TKc"/>
    <property type="match status" value="1"/>
</dbReference>
<dbReference type="SUPFAM" id="SSF56112">
    <property type="entry name" value="Protein kinase-like (PK-like)"/>
    <property type="match status" value="1"/>
</dbReference>
<feature type="domain" description="Protein kinase" evidence="13">
    <location>
        <begin position="32"/>
        <end position="291"/>
    </location>
</feature>
<comment type="similarity">
    <text evidence="11">Belongs to the protein kinase superfamily.</text>
</comment>
<evidence type="ECO:0000259" key="14">
    <source>
        <dbReference type="PROSITE" id="PS51285"/>
    </source>
</evidence>
<keyword evidence="3" id="KW-0597">Phosphoprotein</keyword>
<dbReference type="InterPro" id="IPR017892">
    <property type="entry name" value="Pkinase_C"/>
</dbReference>
<keyword evidence="4" id="KW-0808">Transferase</keyword>